<dbReference type="EMBL" id="MHJG01000022">
    <property type="protein sequence ID" value="OGY63459.1"/>
    <property type="molecule type" value="Genomic_DNA"/>
</dbReference>
<proteinExistence type="predicted"/>
<accession>A0A1G1ZG62</accession>
<evidence type="ECO:0000313" key="2">
    <source>
        <dbReference type="Proteomes" id="UP000177960"/>
    </source>
</evidence>
<organism evidence="1 2">
    <name type="scientific">Candidatus Harrisonbacteria bacterium RIFCSPHIGHO2_02_FULL_42_16</name>
    <dbReference type="NCBI Taxonomy" id="1798404"/>
    <lineage>
        <taxon>Bacteria</taxon>
        <taxon>Candidatus Harrisoniibacteriota</taxon>
    </lineage>
</organism>
<comment type="caution">
    <text evidence="1">The sequence shown here is derived from an EMBL/GenBank/DDBJ whole genome shotgun (WGS) entry which is preliminary data.</text>
</comment>
<dbReference type="InterPro" id="IPR029063">
    <property type="entry name" value="SAM-dependent_MTases_sf"/>
</dbReference>
<dbReference type="Gene3D" id="3.40.50.150">
    <property type="entry name" value="Vaccinia Virus protein VP39"/>
    <property type="match status" value="1"/>
</dbReference>
<evidence type="ECO:0008006" key="3">
    <source>
        <dbReference type="Google" id="ProtNLM"/>
    </source>
</evidence>
<reference evidence="1 2" key="1">
    <citation type="journal article" date="2016" name="Nat. Commun.">
        <title>Thousands of microbial genomes shed light on interconnected biogeochemical processes in an aquifer system.</title>
        <authorList>
            <person name="Anantharaman K."/>
            <person name="Brown C.T."/>
            <person name="Hug L.A."/>
            <person name="Sharon I."/>
            <person name="Castelle C.J."/>
            <person name="Probst A.J."/>
            <person name="Thomas B.C."/>
            <person name="Singh A."/>
            <person name="Wilkins M.J."/>
            <person name="Karaoz U."/>
            <person name="Brodie E.L."/>
            <person name="Williams K.H."/>
            <person name="Hubbard S.S."/>
            <person name="Banfield J.F."/>
        </authorList>
    </citation>
    <scope>NUCLEOTIDE SEQUENCE [LARGE SCALE GENOMIC DNA]</scope>
</reference>
<gene>
    <name evidence="1" type="ORF">A3B92_01575</name>
</gene>
<evidence type="ECO:0000313" key="1">
    <source>
        <dbReference type="EMBL" id="OGY63459.1"/>
    </source>
</evidence>
<dbReference type="SUPFAM" id="SSF53335">
    <property type="entry name" value="S-adenosyl-L-methionine-dependent methyltransferases"/>
    <property type="match status" value="1"/>
</dbReference>
<protein>
    <recommendedName>
        <fullName evidence="3">Methyltransferase domain-containing protein</fullName>
    </recommendedName>
</protein>
<name>A0A1G1ZG62_9BACT</name>
<dbReference type="Proteomes" id="UP000177960">
    <property type="component" value="Unassembled WGS sequence"/>
</dbReference>
<dbReference type="AlphaFoldDB" id="A0A1G1ZG62"/>
<sequence>MILNLRDELVGLSARRLFVRSHQELLNKQKIRKLVYRYYHFHISATRLLWGEERCCFDELREYGIFQIWTKEFIDAFVLYLKKTLSCPNALILDCGAGNGLLTFWLKKYGFNIVAVDSKSDEWEFTQNGKIPDWVLQMEVSEALEKFQPELVIASWMPPSWGYSLFDNYEWTDNFHSCPSVKEYILIGEESDEGNIPQCGSFYSWEGSPNWPRKDLPQLNALSLSYLDFLQKIERDRKSIICSFKKV</sequence>